<protein>
    <submittedName>
        <fullName evidence="2">Flagellin FliC</fullName>
    </submittedName>
</protein>
<dbReference type="Gene3D" id="6.10.10.10">
    <property type="entry name" value="Flagellar export chaperone, C-terminal domain"/>
    <property type="match status" value="1"/>
</dbReference>
<dbReference type="InterPro" id="IPR042187">
    <property type="entry name" value="Flagellin_C_sub2"/>
</dbReference>
<comment type="caution">
    <text evidence="2">The sequence shown here is derived from an EMBL/GenBank/DDBJ whole genome shotgun (WGS) entry which is preliminary data.</text>
</comment>
<evidence type="ECO:0000313" key="4">
    <source>
        <dbReference type="Proteomes" id="UP000621455"/>
    </source>
</evidence>
<gene>
    <name evidence="2" type="ORF">F2P44_33070</name>
    <name evidence="3" type="ORF">F2P44_34000</name>
</gene>
<reference evidence="2 4" key="1">
    <citation type="submission" date="2019-10" db="EMBL/GenBank/DDBJ databases">
        <title>Taxonomy of Antarctic Massilia spp.: description of Massilia rubra sp. nov., Massilia aquatica sp. nov., Massilia mucilaginosa sp. nov., Massilia frigida sp. nov. isolated from streams, lakes and regoliths.</title>
        <authorList>
            <person name="Holochova P."/>
            <person name="Sedlacek I."/>
            <person name="Kralova S."/>
            <person name="Maslanova I."/>
            <person name="Busse H.-J."/>
            <person name="Stankova E."/>
            <person name="Vrbovska V."/>
            <person name="Kovarovic V."/>
            <person name="Bartak M."/>
            <person name="Svec P."/>
            <person name="Pantucek R."/>
        </authorList>
    </citation>
    <scope>NUCLEOTIDE SEQUENCE [LARGE SCALE GENOMIC DNA]</scope>
    <source>
        <strain evidence="2 4">CCM 8695</strain>
    </source>
</reference>
<dbReference type="EMBL" id="WHJG01000079">
    <property type="protein sequence ID" value="NHZ84059.1"/>
    <property type="molecule type" value="Genomic_DNA"/>
</dbReference>
<keyword evidence="2" id="KW-0282">Flagellum</keyword>
<dbReference type="SUPFAM" id="SSF64518">
    <property type="entry name" value="Phase 1 flagellin"/>
    <property type="match status" value="1"/>
</dbReference>
<keyword evidence="2" id="KW-0969">Cilium</keyword>
<keyword evidence="4" id="KW-1185">Reference proteome</keyword>
<sequence>KLTRGQILQQAGTAMLAQANSLPNGVLSLLRG</sequence>
<organism evidence="2 4">
    <name type="scientific">Massilia frigida</name>
    <dbReference type="NCBI Taxonomy" id="2609281"/>
    <lineage>
        <taxon>Bacteria</taxon>
        <taxon>Pseudomonadati</taxon>
        <taxon>Pseudomonadota</taxon>
        <taxon>Betaproteobacteria</taxon>
        <taxon>Burkholderiales</taxon>
        <taxon>Oxalobacteraceae</taxon>
        <taxon>Telluria group</taxon>
        <taxon>Massilia</taxon>
    </lineage>
</organism>
<feature type="domain" description="Flagellin C-terminal" evidence="1">
    <location>
        <begin position="2"/>
        <end position="30"/>
    </location>
</feature>
<feature type="non-terminal residue" evidence="2">
    <location>
        <position position="1"/>
    </location>
</feature>
<keyword evidence="2" id="KW-0966">Cell projection</keyword>
<evidence type="ECO:0000259" key="1">
    <source>
        <dbReference type="Pfam" id="PF00700"/>
    </source>
</evidence>
<dbReference type="Proteomes" id="UP000621455">
    <property type="component" value="Unassembled WGS sequence"/>
</dbReference>
<dbReference type="InterPro" id="IPR046358">
    <property type="entry name" value="Flagellin_C"/>
</dbReference>
<proteinExistence type="predicted"/>
<dbReference type="RefSeq" id="WP_267877657.1">
    <property type="nucleotide sequence ID" value="NZ_WHJG01000079.1"/>
</dbReference>
<accession>A0ABX0NKB0</accession>
<name>A0ABX0NKB0_9BURK</name>
<dbReference type="EMBL" id="WHJG01000173">
    <property type="protein sequence ID" value="NHZ84215.1"/>
    <property type="molecule type" value="Genomic_DNA"/>
</dbReference>
<dbReference type="Pfam" id="PF00700">
    <property type="entry name" value="Flagellin_C"/>
    <property type="match status" value="1"/>
</dbReference>
<evidence type="ECO:0000313" key="2">
    <source>
        <dbReference type="EMBL" id="NHZ84059.1"/>
    </source>
</evidence>
<evidence type="ECO:0000313" key="3">
    <source>
        <dbReference type="EMBL" id="NHZ84215.1"/>
    </source>
</evidence>